<evidence type="ECO:0000256" key="2">
    <source>
        <dbReference type="ARBA" id="ARBA00022771"/>
    </source>
</evidence>
<dbReference type="Pfam" id="PF00628">
    <property type="entry name" value="PHD"/>
    <property type="match status" value="1"/>
</dbReference>
<dbReference type="Gene3D" id="3.30.40.10">
    <property type="entry name" value="Zinc/RING finger domain, C3HC4 (zinc finger)"/>
    <property type="match status" value="2"/>
</dbReference>
<dbReference type="SUPFAM" id="SSF57903">
    <property type="entry name" value="FYVE/PHD zinc finger"/>
    <property type="match status" value="2"/>
</dbReference>
<dbReference type="PROSITE" id="PS01359">
    <property type="entry name" value="ZF_PHD_1"/>
    <property type="match status" value="1"/>
</dbReference>
<feature type="domain" description="BAH" evidence="7">
    <location>
        <begin position="17"/>
        <end position="148"/>
    </location>
</feature>
<dbReference type="CDD" id="cd15571">
    <property type="entry name" value="ePHD"/>
    <property type="match status" value="1"/>
</dbReference>
<dbReference type="GO" id="GO:0008270">
    <property type="term" value="F:zinc ion binding"/>
    <property type="evidence" value="ECO:0007669"/>
    <property type="project" value="UniProtKB-KW"/>
</dbReference>
<feature type="compositionally biased region" description="Basic and acidic residues" evidence="5">
    <location>
        <begin position="263"/>
        <end position="275"/>
    </location>
</feature>
<gene>
    <name evidence="9" type="primary">SNT2</name>
    <name evidence="9" type="ORF">EHS25_001582</name>
</gene>
<keyword evidence="1" id="KW-0479">Metal-binding</keyword>
<dbReference type="InterPro" id="IPR013083">
    <property type="entry name" value="Znf_RING/FYVE/PHD"/>
</dbReference>
<protein>
    <submittedName>
        <fullName evidence="9">Putative PHD type zinc finger protein with BAH domain-containing protein</fullName>
    </submittedName>
</protein>
<sequence>MVLQGYKATSAKLANGELVFVNDHVYVSPPWSDRDGTPYWVARIIEFLPPHSTPKKGSRQSSNTAGELQARVSLYYRPSDISGRNVSDFRLLLAAIHTDVQPLSNVRGKCYVRHKDRIDDLIAWKRLPDHFYFIKYFDPYIKREFEVIRTENVNNIPANVKETLMNRYEYLITEREMVADLTDAYRTCCVCDEWASSQDSVRCEACKKHYHMACLKPPLLAKPAKGYSWVCLPCSLQRHKDVEEQRFHYGNGSAAARQPKAAVKKEASRAKDGSRPDVSYRGWPWRYFGSLMARRLYTRAQDTLDPEDLIFPRAATRVGVKYQANVLSWEEQQAAEAYHGAHHGFVEGEAGPSRHIIIERGHDVGERKHESTLDVISTPSTDFDLYMQEVQQLKLPVPSYDVERLNRAATTYTSLNGDRDEAFQVMRHLKLPSFNPIIFTDKETAIFEEELEKQGGLDAHETAKILGKRPAEVLRFSYIWKNRKLRSENEALRAHHKVTSAHARQNKTLGAPSLGRIRGSGSRQDSEASDDEVSLYSSSYASSNKMQCAACSTRISSVWWRCPRTVQGIAMCESCGSNYRKYGVISFVKADDVKRAEKEKKEAAAPRKSRGAEGSGASTPVPQAPPKLPPCACCRRMEPKSMMARCKNCSFSVHAGCYGIASQDMGPEWECELCANIKLEENHLEPRCLLCPIDTSALNPKSRVKRPPADFDILSALKPTEGRRWAHVLCSAWIPEVIYTNPATFKMVEGVTTILRERWESVCSLCNQNDGATISCAECAASFHASCAWQSGYRFGFEFSLAKPGKREVVTITKFKEEAGVMNAGCWCKGHDLEGRQIYDMHEIDPEQNETALQIYTASYKCLPPHDETFALLRKATRLDLFLPQPVPKIEPLKECRDCGVDVSPLWHDLLFADDAMEVDEVPGQSGTGGVLGRKVCHLCWFKYQ</sequence>
<accession>A0A427YGN3</accession>
<dbReference type="GO" id="GO:0003682">
    <property type="term" value="F:chromatin binding"/>
    <property type="evidence" value="ECO:0007669"/>
    <property type="project" value="InterPro"/>
</dbReference>
<comment type="caution">
    <text evidence="9">The sequence shown here is derived from an EMBL/GenBank/DDBJ whole genome shotgun (WGS) entry which is preliminary data.</text>
</comment>
<dbReference type="InterPro" id="IPR011011">
    <property type="entry name" value="Znf_FYVE_PHD"/>
</dbReference>
<dbReference type="InterPro" id="IPR019787">
    <property type="entry name" value="Znf_PHD-finger"/>
</dbReference>
<dbReference type="EMBL" id="RSCD01000011">
    <property type="protein sequence ID" value="RSH90248.1"/>
    <property type="molecule type" value="Genomic_DNA"/>
</dbReference>
<dbReference type="Gene3D" id="2.30.30.490">
    <property type="match status" value="1"/>
</dbReference>
<dbReference type="InterPro" id="IPR043151">
    <property type="entry name" value="BAH_sf"/>
</dbReference>
<dbReference type="InterPro" id="IPR029617">
    <property type="entry name" value="Snt2"/>
</dbReference>
<dbReference type="SMART" id="SM00439">
    <property type="entry name" value="BAH"/>
    <property type="match status" value="1"/>
</dbReference>
<organism evidence="9 10">
    <name type="scientific">Saitozyma podzolica</name>
    <dbReference type="NCBI Taxonomy" id="1890683"/>
    <lineage>
        <taxon>Eukaryota</taxon>
        <taxon>Fungi</taxon>
        <taxon>Dikarya</taxon>
        <taxon>Basidiomycota</taxon>
        <taxon>Agaricomycotina</taxon>
        <taxon>Tremellomycetes</taxon>
        <taxon>Tremellales</taxon>
        <taxon>Trimorphomycetaceae</taxon>
        <taxon>Saitozyma</taxon>
    </lineage>
</organism>
<dbReference type="SMART" id="SM00249">
    <property type="entry name" value="PHD"/>
    <property type="match status" value="3"/>
</dbReference>
<dbReference type="InterPro" id="IPR001025">
    <property type="entry name" value="BAH_dom"/>
</dbReference>
<feature type="domain" description="PHD-type" evidence="6">
    <location>
        <begin position="185"/>
        <end position="237"/>
    </location>
</feature>
<dbReference type="Pfam" id="PF13831">
    <property type="entry name" value="PHD_2"/>
    <property type="match status" value="1"/>
</dbReference>
<dbReference type="InterPro" id="IPR019786">
    <property type="entry name" value="Zinc_finger_PHD-type_CS"/>
</dbReference>
<dbReference type="Proteomes" id="UP000279259">
    <property type="component" value="Unassembled WGS sequence"/>
</dbReference>
<dbReference type="GO" id="GO:0048189">
    <property type="term" value="C:Lid2 complex"/>
    <property type="evidence" value="ECO:0007669"/>
    <property type="project" value="TreeGrafter"/>
</dbReference>
<dbReference type="PANTHER" id="PTHR47672:SF1">
    <property type="entry name" value="E3 UBIQUITIN-PROTEIN LIGASE SNT2"/>
    <property type="match status" value="1"/>
</dbReference>
<feature type="region of interest" description="Disordered" evidence="5">
    <location>
        <begin position="495"/>
        <end position="531"/>
    </location>
</feature>
<dbReference type="InterPro" id="IPR001965">
    <property type="entry name" value="Znf_PHD"/>
</dbReference>
<evidence type="ECO:0000259" key="6">
    <source>
        <dbReference type="PROSITE" id="PS50016"/>
    </source>
</evidence>
<feature type="region of interest" description="Disordered" evidence="5">
    <location>
        <begin position="249"/>
        <end position="276"/>
    </location>
</feature>
<proteinExistence type="predicted"/>
<dbReference type="InterPro" id="IPR034732">
    <property type="entry name" value="EPHD"/>
</dbReference>
<evidence type="ECO:0000313" key="10">
    <source>
        <dbReference type="Proteomes" id="UP000279259"/>
    </source>
</evidence>
<dbReference type="GO" id="GO:0036205">
    <property type="term" value="P:histone catabolic process"/>
    <property type="evidence" value="ECO:0007669"/>
    <property type="project" value="TreeGrafter"/>
</dbReference>
<dbReference type="Pfam" id="PF13832">
    <property type="entry name" value="zf-HC5HC2H_2"/>
    <property type="match status" value="1"/>
</dbReference>
<evidence type="ECO:0000259" key="7">
    <source>
        <dbReference type="PROSITE" id="PS51038"/>
    </source>
</evidence>
<feature type="region of interest" description="Disordered" evidence="5">
    <location>
        <begin position="598"/>
        <end position="623"/>
    </location>
</feature>
<name>A0A427YGN3_9TREE</name>
<feature type="domain" description="PHD-type" evidence="8">
    <location>
        <begin position="685"/>
        <end position="807"/>
    </location>
</feature>
<dbReference type="STRING" id="1890683.A0A427YGN3"/>
<keyword evidence="3" id="KW-0862">Zinc</keyword>
<dbReference type="OrthoDB" id="336088at2759"/>
<dbReference type="CDD" id="cd15497">
    <property type="entry name" value="PHD1_Snt2p_like"/>
    <property type="match status" value="1"/>
</dbReference>
<evidence type="ECO:0000259" key="8">
    <source>
        <dbReference type="PROSITE" id="PS51805"/>
    </source>
</evidence>
<dbReference type="Pfam" id="PF01426">
    <property type="entry name" value="BAH"/>
    <property type="match status" value="1"/>
</dbReference>
<dbReference type="PROSITE" id="PS51038">
    <property type="entry name" value="BAH"/>
    <property type="match status" value="1"/>
</dbReference>
<evidence type="ECO:0000256" key="4">
    <source>
        <dbReference type="PROSITE-ProRule" id="PRU00146"/>
    </source>
</evidence>
<evidence type="ECO:0000256" key="3">
    <source>
        <dbReference type="ARBA" id="ARBA00022833"/>
    </source>
</evidence>
<reference evidence="9 10" key="1">
    <citation type="submission" date="2018-11" db="EMBL/GenBank/DDBJ databases">
        <title>Genome sequence of Saitozyma podzolica DSM 27192.</title>
        <authorList>
            <person name="Aliyu H."/>
            <person name="Gorte O."/>
            <person name="Ochsenreither K."/>
        </authorList>
    </citation>
    <scope>NUCLEOTIDE SEQUENCE [LARGE SCALE GENOMIC DNA]</scope>
    <source>
        <strain evidence="9 10">DSM 27192</strain>
    </source>
</reference>
<evidence type="ECO:0000313" key="9">
    <source>
        <dbReference type="EMBL" id="RSH90248.1"/>
    </source>
</evidence>
<dbReference type="AlphaFoldDB" id="A0A427YGN3"/>
<keyword evidence="10" id="KW-1185">Reference proteome</keyword>
<dbReference type="PROSITE" id="PS50016">
    <property type="entry name" value="ZF_PHD_2"/>
    <property type="match status" value="1"/>
</dbReference>
<evidence type="ECO:0000256" key="1">
    <source>
        <dbReference type="ARBA" id="ARBA00022723"/>
    </source>
</evidence>
<dbReference type="PROSITE" id="PS51805">
    <property type="entry name" value="EPHD"/>
    <property type="match status" value="1"/>
</dbReference>
<dbReference type="PANTHER" id="PTHR47672">
    <property type="entry name" value="E3 UBIQUITIN-PROTEIN LIGASE SNT2"/>
    <property type="match status" value="1"/>
</dbReference>
<dbReference type="GO" id="GO:0004842">
    <property type="term" value="F:ubiquitin-protein transferase activity"/>
    <property type="evidence" value="ECO:0007669"/>
    <property type="project" value="TreeGrafter"/>
</dbReference>
<evidence type="ECO:0000256" key="5">
    <source>
        <dbReference type="SAM" id="MobiDB-lite"/>
    </source>
</evidence>
<keyword evidence="2 4" id="KW-0863">Zinc-finger</keyword>